<feature type="domain" description="PDZ" evidence="7">
    <location>
        <begin position="489"/>
        <end position="575"/>
    </location>
</feature>
<keyword evidence="1" id="KW-0479">Metal-binding</keyword>
<dbReference type="PROSITE" id="PS50106">
    <property type="entry name" value="PDZ"/>
    <property type="match status" value="4"/>
</dbReference>
<evidence type="ECO:0000259" key="7">
    <source>
        <dbReference type="PROSITE" id="PS50106"/>
    </source>
</evidence>
<proteinExistence type="predicted"/>
<evidence type="ECO:0000256" key="3">
    <source>
        <dbReference type="ARBA" id="ARBA00022833"/>
    </source>
</evidence>
<dbReference type="GO" id="GO:0008270">
    <property type="term" value="F:zinc ion binding"/>
    <property type="evidence" value="ECO:0007669"/>
    <property type="project" value="UniProtKB-KW"/>
</dbReference>
<accession>A0AAN9Z9H0</accession>
<feature type="domain" description="PDZ" evidence="7">
    <location>
        <begin position="277"/>
        <end position="358"/>
    </location>
</feature>
<dbReference type="AlphaFoldDB" id="A0AAN9Z9H0"/>
<dbReference type="SUPFAM" id="SSF50156">
    <property type="entry name" value="PDZ domain-like"/>
    <property type="match status" value="4"/>
</dbReference>
<dbReference type="InterPro" id="IPR017907">
    <property type="entry name" value="Znf_RING_CS"/>
</dbReference>
<evidence type="ECO:0008006" key="10">
    <source>
        <dbReference type="Google" id="ProtNLM"/>
    </source>
</evidence>
<evidence type="ECO:0000256" key="4">
    <source>
        <dbReference type="PROSITE-ProRule" id="PRU00175"/>
    </source>
</evidence>
<dbReference type="InterPro" id="IPR036034">
    <property type="entry name" value="PDZ_sf"/>
</dbReference>
<name>A0AAN9Z9H0_9ORTH</name>
<dbReference type="PANTHER" id="PTHR19964">
    <property type="entry name" value="MULTIPLE PDZ DOMAIN PROTEIN"/>
    <property type="match status" value="1"/>
</dbReference>
<dbReference type="InterPro" id="IPR001841">
    <property type="entry name" value="Znf_RING"/>
</dbReference>
<dbReference type="Pfam" id="PF00595">
    <property type="entry name" value="PDZ"/>
    <property type="match status" value="4"/>
</dbReference>
<dbReference type="PANTHER" id="PTHR19964:SF84">
    <property type="entry name" value="LIGAND OF NUMB PROTEIN X 2-LIKE ISOFORM X1"/>
    <property type="match status" value="1"/>
</dbReference>
<protein>
    <recommendedName>
        <fullName evidence="10">E3 ubiquitin-protein ligase LNX</fullName>
    </recommendedName>
</protein>
<evidence type="ECO:0000256" key="2">
    <source>
        <dbReference type="ARBA" id="ARBA00022771"/>
    </source>
</evidence>
<dbReference type="SMART" id="SM00184">
    <property type="entry name" value="RING"/>
    <property type="match status" value="1"/>
</dbReference>
<dbReference type="EMBL" id="JAZDUA010000109">
    <property type="protein sequence ID" value="KAK7867822.1"/>
    <property type="molecule type" value="Genomic_DNA"/>
</dbReference>
<dbReference type="InterPro" id="IPR051342">
    <property type="entry name" value="PDZ_scaffold"/>
</dbReference>
<dbReference type="Gene3D" id="3.30.40.10">
    <property type="entry name" value="Zinc/RING finger domain, C3HC4 (zinc finger)"/>
    <property type="match status" value="1"/>
</dbReference>
<dbReference type="Proteomes" id="UP001378592">
    <property type="component" value="Unassembled WGS sequence"/>
</dbReference>
<dbReference type="PROSITE" id="PS50089">
    <property type="entry name" value="ZF_RING_2"/>
    <property type="match status" value="1"/>
</dbReference>
<dbReference type="SMART" id="SM00228">
    <property type="entry name" value="PDZ"/>
    <property type="match status" value="4"/>
</dbReference>
<dbReference type="InterPro" id="IPR013083">
    <property type="entry name" value="Znf_RING/FYVE/PHD"/>
</dbReference>
<sequence length="695" mass="75804">MESGGCRSCGQAHAAHEPHVYDYVQEVDEDLTCHICLQPFVTPLDIPCGHTFCGACLHNYLRVQQVCPIDRKPLSAQLCVPSSIVLRKLLEKLTVRCPNSPSCQQIIQRGDLQDHLNNRCLAALSKVPRASTPTGAPAPPLPSAASSTKRPTAKPELPTRVKGITRLPVLEGEISHIEIPRLSSHLGITIVGGADTALRCVVVQEVFAEGLVSQDGRLRPGDQLVEINGVDMTNATHRQTCQALRKMSPVLRLGVYREKIESYSSRSSAHYIEEVHMVTLERQSNQQLGVRLSGWWMEQGIFILEVIPGSPAALSGQLEPYDRILSVNGEDVTSRRLDHASRLIQINEKVTLVVARKKLNHNSFAVPVCHGRTKSAPEALGASFHPSPNATTSDESYFSPSERAKLPHDTVDRNMNIPKPIYSERSHSQSCDSLQRVSNLGADGIHYMSSPNGSDIPVPRISSTKESTDDTVSHKYNLQLDGLHLQQKLVTINKEPNESLGMRIGGGIGSNEGDIPIYIANIHPQGCVGRTQQIWKGDILLNVNGTSLMGLTHTQAVATLKATVEKTQVFLGVLEGPETSTGSLNFIPSWLYWQKLPRCLQFPKTVILHRSPGASLGFSIVGGEDPVRGPEAIHILFVVQDSPAARDGKLRCGDRLLAVDGHSLENVKHSTAVAMLKQTGSKVTLDVVSWLGTEL</sequence>
<evidence type="ECO:0000256" key="1">
    <source>
        <dbReference type="ARBA" id="ARBA00022723"/>
    </source>
</evidence>
<dbReference type="InterPro" id="IPR018957">
    <property type="entry name" value="Znf_C3HC4_RING-type"/>
</dbReference>
<feature type="region of interest" description="Disordered" evidence="5">
    <location>
        <begin position="129"/>
        <end position="157"/>
    </location>
</feature>
<organism evidence="8 9">
    <name type="scientific">Gryllus longicercus</name>
    <dbReference type="NCBI Taxonomy" id="2509291"/>
    <lineage>
        <taxon>Eukaryota</taxon>
        <taxon>Metazoa</taxon>
        <taxon>Ecdysozoa</taxon>
        <taxon>Arthropoda</taxon>
        <taxon>Hexapoda</taxon>
        <taxon>Insecta</taxon>
        <taxon>Pterygota</taxon>
        <taxon>Neoptera</taxon>
        <taxon>Polyneoptera</taxon>
        <taxon>Orthoptera</taxon>
        <taxon>Ensifera</taxon>
        <taxon>Gryllidea</taxon>
        <taxon>Grylloidea</taxon>
        <taxon>Gryllidae</taxon>
        <taxon>Gryllinae</taxon>
        <taxon>Gryllus</taxon>
    </lineage>
</organism>
<feature type="region of interest" description="Disordered" evidence="5">
    <location>
        <begin position="378"/>
        <end position="402"/>
    </location>
</feature>
<dbReference type="InterPro" id="IPR001478">
    <property type="entry name" value="PDZ"/>
</dbReference>
<comment type="caution">
    <text evidence="8">The sequence shown here is derived from an EMBL/GenBank/DDBJ whole genome shotgun (WGS) entry which is preliminary data.</text>
</comment>
<dbReference type="Pfam" id="PF00097">
    <property type="entry name" value="zf-C3HC4"/>
    <property type="match status" value="1"/>
</dbReference>
<feature type="domain" description="PDZ" evidence="7">
    <location>
        <begin position="176"/>
        <end position="259"/>
    </location>
</feature>
<evidence type="ECO:0000256" key="5">
    <source>
        <dbReference type="SAM" id="MobiDB-lite"/>
    </source>
</evidence>
<keyword evidence="3" id="KW-0862">Zinc</keyword>
<dbReference type="CDD" id="cd06679">
    <property type="entry name" value="PDZ3_LNX1_2-like"/>
    <property type="match status" value="1"/>
</dbReference>
<evidence type="ECO:0000259" key="6">
    <source>
        <dbReference type="PROSITE" id="PS50089"/>
    </source>
</evidence>
<feature type="compositionally biased region" description="Polar residues" evidence="5">
    <location>
        <begin position="386"/>
        <end position="399"/>
    </location>
</feature>
<dbReference type="SUPFAM" id="SSF57850">
    <property type="entry name" value="RING/U-box"/>
    <property type="match status" value="1"/>
</dbReference>
<feature type="domain" description="RING-type" evidence="6">
    <location>
        <begin position="33"/>
        <end position="71"/>
    </location>
</feature>
<gene>
    <name evidence="8" type="ORF">R5R35_008265</name>
</gene>
<keyword evidence="9" id="KW-1185">Reference proteome</keyword>
<evidence type="ECO:0000313" key="8">
    <source>
        <dbReference type="EMBL" id="KAK7867822.1"/>
    </source>
</evidence>
<keyword evidence="2 4" id="KW-0863">Zinc-finger</keyword>
<dbReference type="Gene3D" id="2.30.42.10">
    <property type="match status" value="4"/>
</dbReference>
<feature type="domain" description="PDZ" evidence="7">
    <location>
        <begin position="605"/>
        <end position="687"/>
    </location>
</feature>
<dbReference type="PROSITE" id="PS00518">
    <property type="entry name" value="ZF_RING_1"/>
    <property type="match status" value="1"/>
</dbReference>
<reference evidence="8 9" key="1">
    <citation type="submission" date="2024-03" db="EMBL/GenBank/DDBJ databases">
        <title>The genome assembly and annotation of the cricket Gryllus longicercus Weissman &amp; Gray.</title>
        <authorList>
            <person name="Szrajer S."/>
            <person name="Gray D."/>
            <person name="Ylla G."/>
        </authorList>
    </citation>
    <scope>NUCLEOTIDE SEQUENCE [LARGE SCALE GENOMIC DNA]</scope>
    <source>
        <strain evidence="8">DAG 2021-001</strain>
        <tissue evidence="8">Whole body minus gut</tissue>
    </source>
</reference>
<evidence type="ECO:0000313" key="9">
    <source>
        <dbReference type="Proteomes" id="UP001378592"/>
    </source>
</evidence>
<dbReference type="CDD" id="cd16637">
    <property type="entry name" value="mRING-HC-C3HC3D_LNX1-like"/>
    <property type="match status" value="1"/>
</dbReference>